<dbReference type="InterPro" id="IPR039424">
    <property type="entry name" value="SBP_5"/>
</dbReference>
<organism evidence="6 7">
    <name type="scientific">Paraclostridium bifermentans</name>
    <name type="common">Clostridium bifermentans</name>
    <dbReference type="NCBI Taxonomy" id="1490"/>
    <lineage>
        <taxon>Bacteria</taxon>
        <taxon>Bacillati</taxon>
        <taxon>Bacillota</taxon>
        <taxon>Clostridia</taxon>
        <taxon>Peptostreptococcales</taxon>
        <taxon>Peptostreptococcaceae</taxon>
        <taxon>Paraclostridium</taxon>
    </lineage>
</organism>
<dbReference type="InterPro" id="IPR030678">
    <property type="entry name" value="Peptide/Ni-bd"/>
</dbReference>
<protein>
    <submittedName>
        <fullName evidence="6">Peptide-binding protein</fullName>
    </submittedName>
</protein>
<evidence type="ECO:0000313" key="6">
    <source>
        <dbReference type="EMBL" id="WGX75453.1"/>
    </source>
</evidence>
<dbReference type="InterPro" id="IPR023765">
    <property type="entry name" value="SBP_5_CS"/>
</dbReference>
<proteinExistence type="inferred from homology"/>
<evidence type="ECO:0000256" key="3">
    <source>
        <dbReference type="ARBA" id="ARBA00022448"/>
    </source>
</evidence>
<dbReference type="Gene3D" id="3.90.76.10">
    <property type="entry name" value="Dipeptide-binding Protein, Domain 1"/>
    <property type="match status" value="1"/>
</dbReference>
<evidence type="ECO:0000259" key="5">
    <source>
        <dbReference type="Pfam" id="PF00496"/>
    </source>
</evidence>
<evidence type="ECO:0000256" key="1">
    <source>
        <dbReference type="ARBA" id="ARBA00004193"/>
    </source>
</evidence>
<evidence type="ECO:0000256" key="2">
    <source>
        <dbReference type="ARBA" id="ARBA00005695"/>
    </source>
</evidence>
<dbReference type="Gene3D" id="3.40.190.10">
    <property type="entry name" value="Periplasmic binding protein-like II"/>
    <property type="match status" value="1"/>
</dbReference>
<feature type="domain" description="Solute-binding protein family 5" evidence="5">
    <location>
        <begin position="86"/>
        <end position="473"/>
    </location>
</feature>
<comment type="subcellular location">
    <subcellularLocation>
        <location evidence="1">Cell membrane</location>
        <topology evidence="1">Lipid-anchor</topology>
    </subcellularLocation>
</comment>
<dbReference type="EMBL" id="CP124685">
    <property type="protein sequence ID" value="WGX75453.1"/>
    <property type="molecule type" value="Genomic_DNA"/>
</dbReference>
<dbReference type="PANTHER" id="PTHR30290:SF9">
    <property type="entry name" value="OLIGOPEPTIDE-BINDING PROTEIN APPA"/>
    <property type="match status" value="1"/>
</dbReference>
<dbReference type="CDD" id="cd08514">
    <property type="entry name" value="PBP2_AppA_like"/>
    <property type="match status" value="1"/>
</dbReference>
<keyword evidence="3" id="KW-0813">Transport</keyword>
<evidence type="ECO:0000313" key="7">
    <source>
        <dbReference type="Proteomes" id="UP001239169"/>
    </source>
</evidence>
<dbReference type="PROSITE" id="PS01040">
    <property type="entry name" value="SBP_BACTERIAL_5"/>
    <property type="match status" value="1"/>
</dbReference>
<name>A0ABY8R473_PARBF</name>
<reference evidence="6 7" key="1">
    <citation type="submission" date="2023-04" db="EMBL/GenBank/DDBJ databases">
        <title>Bacteria Genome Submission.</title>
        <authorList>
            <person name="Isaac P."/>
        </authorList>
    </citation>
    <scope>NUCLEOTIDE SEQUENCE [LARGE SCALE GENOMIC DNA]</scope>
    <source>
        <strain evidence="6 7">SampleS7P1</strain>
    </source>
</reference>
<evidence type="ECO:0000256" key="4">
    <source>
        <dbReference type="ARBA" id="ARBA00022729"/>
    </source>
</evidence>
<keyword evidence="7" id="KW-1185">Reference proteome</keyword>
<gene>
    <name evidence="6" type="ORF">QJS64_15885</name>
</gene>
<comment type="similarity">
    <text evidence="2">Belongs to the bacterial solute-binding protein 5 family.</text>
</comment>
<dbReference type="InterPro" id="IPR000914">
    <property type="entry name" value="SBP_5_dom"/>
</dbReference>
<keyword evidence="4" id="KW-0732">Signal</keyword>
<dbReference type="Proteomes" id="UP001239169">
    <property type="component" value="Chromosome"/>
</dbReference>
<sequence>MYIEKRKRIISLVMTATLGISILTGCSKGDESGKAIEPKSKDSIVYALTSSPTGIFNPLLNDTTYDDAVIDLTYNSLLSFDNNLNPKPELAKSYEISDDNLSITFKLKDNIKWNDGKTLTADDIAFTFTSLADKGYTGSKYGYVEKLKGAKDYHEGSADKIEGIEVIDKNTIKFTFAEPYSPGLTNLGSIGIIPKHIWGEVPIAQWKDKKDLLTKPVGTGPYEVVSFTEGQDVQLKRNDNYFDGDVKTEKFILKVTNEDTATGELLNGTVDVIDASNLKNKDIKELESEGMDVTSYDSNLVQYMGFNLRDKKFQDKNLRQAFMYALDKNAMVDKLLEGNGQVVDTPMLPSSWSYPDKSTLNNYKYNKEKAKELLKQAGYEDRDNNGIVEDKDGKELVVKLTYPTGNKLREQTAPIIQANLKDIGVKMELENMEFTALMDKVVANHDFELYLMGNNLSLDPDPKPYWHSTSASDEKGNSAWNISSFKNEKADQLIEQGISVSDQKQRKEIYSQFGKLLNDEVPWAYLYSQNIRKAYNPHLKDFKPYTFNDFDNVKDWYID</sequence>
<dbReference type="PANTHER" id="PTHR30290">
    <property type="entry name" value="PERIPLASMIC BINDING COMPONENT OF ABC TRANSPORTER"/>
    <property type="match status" value="1"/>
</dbReference>
<dbReference type="SUPFAM" id="SSF53850">
    <property type="entry name" value="Periplasmic binding protein-like II"/>
    <property type="match status" value="1"/>
</dbReference>
<dbReference type="PIRSF" id="PIRSF002741">
    <property type="entry name" value="MppA"/>
    <property type="match status" value="1"/>
</dbReference>
<accession>A0ABY8R473</accession>
<dbReference type="PROSITE" id="PS51257">
    <property type="entry name" value="PROKAR_LIPOPROTEIN"/>
    <property type="match status" value="1"/>
</dbReference>
<dbReference type="Gene3D" id="3.10.105.10">
    <property type="entry name" value="Dipeptide-binding Protein, Domain 3"/>
    <property type="match status" value="1"/>
</dbReference>
<dbReference type="Pfam" id="PF00496">
    <property type="entry name" value="SBP_bac_5"/>
    <property type="match status" value="1"/>
</dbReference>